<comment type="caution">
    <text evidence="2">The sequence shown here is derived from an EMBL/GenBank/DDBJ whole genome shotgun (WGS) entry which is preliminary data.</text>
</comment>
<dbReference type="EMBL" id="ASPP01003200">
    <property type="protein sequence ID" value="ETO33673.1"/>
    <property type="molecule type" value="Genomic_DNA"/>
</dbReference>
<evidence type="ECO:0000313" key="2">
    <source>
        <dbReference type="EMBL" id="ETO33673.1"/>
    </source>
</evidence>
<sequence>MKEENSSGRVFDGKYKKLMDQLGRVFESANSNSESSSVEAEKGQFMKLFCEAFDSNTDHTGDEDDGVQFVDETSNRNRNDGWDDKEVNIAKYPQNSQGSVEGVKNEGAKTKEAEAKDDKEKEEKSDDRDVTAQNNVMANDTLLNSNMNAATSHVVRRVLRNLMLMMLSHHPNGVYDNELEVEYKRITKDDLPMDDNIEYLLFNHRNVLITPCVNRGNLLTLHHQPKIMDQNSAFFLLLFVTVGTYQAVQSILEEYSIPEITEAICGHINAIIRLFPCGISSDILNDVISNFCGYKCVLKMTGLSFSFFFFLKKKRTHVVVGLKWKWIKGCHKFYRIRTIYQPAESAQLNPNGHNCHGVCIVFFFFSFFWDGIKKHFFLLKKKVLSSAIGYRELFIALLIHHQKPISTEELEREFRQLFRMPLNASSPVINRILKKINDPKLNQEQKQLQLQHASHVRNEANFSRNVLRSGLRSSCNSLKFMISQFRLAPNFEAHYEKNRPLFELICAKCREDVSASIKTLCEVNWKREEEKGSIKDVSFFVYLYSPP</sequence>
<dbReference type="Proteomes" id="UP000023152">
    <property type="component" value="Unassembled WGS sequence"/>
</dbReference>
<evidence type="ECO:0000313" key="3">
    <source>
        <dbReference type="Proteomes" id="UP000023152"/>
    </source>
</evidence>
<proteinExistence type="predicted"/>
<gene>
    <name evidence="2" type="ORF">RFI_03424</name>
</gene>
<organism evidence="2 3">
    <name type="scientific">Reticulomyxa filosa</name>
    <dbReference type="NCBI Taxonomy" id="46433"/>
    <lineage>
        <taxon>Eukaryota</taxon>
        <taxon>Sar</taxon>
        <taxon>Rhizaria</taxon>
        <taxon>Retaria</taxon>
        <taxon>Foraminifera</taxon>
        <taxon>Monothalamids</taxon>
        <taxon>Reticulomyxidae</taxon>
        <taxon>Reticulomyxa</taxon>
    </lineage>
</organism>
<keyword evidence="3" id="KW-1185">Reference proteome</keyword>
<reference evidence="2 3" key="1">
    <citation type="journal article" date="2013" name="Curr. Biol.">
        <title>The Genome of the Foraminiferan Reticulomyxa filosa.</title>
        <authorList>
            <person name="Glockner G."/>
            <person name="Hulsmann N."/>
            <person name="Schleicher M."/>
            <person name="Noegel A.A."/>
            <person name="Eichinger L."/>
            <person name="Gallinger C."/>
            <person name="Pawlowski J."/>
            <person name="Sierra R."/>
            <person name="Euteneuer U."/>
            <person name="Pillet L."/>
            <person name="Moustafa A."/>
            <person name="Platzer M."/>
            <person name="Groth M."/>
            <person name="Szafranski K."/>
            <person name="Schliwa M."/>
        </authorList>
    </citation>
    <scope>NUCLEOTIDE SEQUENCE [LARGE SCALE GENOMIC DNA]</scope>
</reference>
<feature type="compositionally biased region" description="Basic and acidic residues" evidence="1">
    <location>
        <begin position="73"/>
        <end position="88"/>
    </location>
</feature>
<feature type="compositionally biased region" description="Basic and acidic residues" evidence="1">
    <location>
        <begin position="103"/>
        <end position="130"/>
    </location>
</feature>
<name>X6P6D1_RETFI</name>
<accession>X6P6D1</accession>
<evidence type="ECO:0000256" key="1">
    <source>
        <dbReference type="SAM" id="MobiDB-lite"/>
    </source>
</evidence>
<protein>
    <submittedName>
        <fullName evidence="2">Uncharacterized protein</fullName>
    </submittedName>
</protein>
<dbReference type="AlphaFoldDB" id="X6P6D1"/>
<feature type="region of interest" description="Disordered" evidence="1">
    <location>
        <begin position="55"/>
        <end position="130"/>
    </location>
</feature>